<reference evidence="3" key="1">
    <citation type="submission" date="2023-01" db="EMBL/GenBank/DDBJ databases">
        <title>Genome assembly of the deep-sea coral Lophelia pertusa.</title>
        <authorList>
            <person name="Herrera S."/>
            <person name="Cordes E."/>
        </authorList>
    </citation>
    <scope>NUCLEOTIDE SEQUENCE</scope>
    <source>
        <strain evidence="3">USNM1676648</strain>
        <tissue evidence="3">Polyp</tissue>
    </source>
</reference>
<accession>A0A9X0CDG6</accession>
<sequence length="261" mass="29774">MQKLEVEHARMIVLVSLPGMGKTQVAIREAYKMREALPLDEQKSETHAHTISKLGLCYLLQGEDERGRELIHEGIKIRVKLGVSLYVAAGYADLGHTYRHCRDFLKAIKFWTTETLPVYKEELGEHPWTASILNFIADSYKALANGNHGKYTNKAVWYGKKSLKLQKSLMGVHEDTARMHVCLSDVLRIQGKWKLALKQLKKGLEIQKDVLGPDHEKTIATRNKMAEVRATMRRQGESLKEKREETQAAQDHDVFQLESAI</sequence>
<evidence type="ECO:0000313" key="3">
    <source>
        <dbReference type="EMBL" id="KAJ7326134.1"/>
    </source>
</evidence>
<protein>
    <recommendedName>
        <fullName evidence="5">Kinesin light chain</fullName>
    </recommendedName>
</protein>
<name>A0A9X0CDG6_9CNID</name>
<evidence type="ECO:0000313" key="4">
    <source>
        <dbReference type="Proteomes" id="UP001163046"/>
    </source>
</evidence>
<keyword evidence="4" id="KW-1185">Reference proteome</keyword>
<dbReference type="EMBL" id="MU827803">
    <property type="protein sequence ID" value="KAJ7326134.1"/>
    <property type="molecule type" value="Genomic_DNA"/>
</dbReference>
<dbReference type="SUPFAM" id="SSF48452">
    <property type="entry name" value="TPR-like"/>
    <property type="match status" value="2"/>
</dbReference>
<dbReference type="AlphaFoldDB" id="A0A9X0CDG6"/>
<organism evidence="3 4">
    <name type="scientific">Desmophyllum pertusum</name>
    <dbReference type="NCBI Taxonomy" id="174260"/>
    <lineage>
        <taxon>Eukaryota</taxon>
        <taxon>Metazoa</taxon>
        <taxon>Cnidaria</taxon>
        <taxon>Anthozoa</taxon>
        <taxon>Hexacorallia</taxon>
        <taxon>Scleractinia</taxon>
        <taxon>Caryophylliina</taxon>
        <taxon>Caryophylliidae</taxon>
        <taxon>Desmophyllum</taxon>
    </lineage>
</organism>
<proteinExistence type="predicted"/>
<evidence type="ECO:0008006" key="5">
    <source>
        <dbReference type="Google" id="ProtNLM"/>
    </source>
</evidence>
<evidence type="ECO:0000256" key="2">
    <source>
        <dbReference type="ARBA" id="ARBA00022803"/>
    </source>
</evidence>
<comment type="caution">
    <text evidence="3">The sequence shown here is derived from an EMBL/GenBank/DDBJ whole genome shotgun (WGS) entry which is preliminary data.</text>
</comment>
<keyword evidence="2" id="KW-0802">TPR repeat</keyword>
<dbReference type="Gene3D" id="1.25.40.10">
    <property type="entry name" value="Tetratricopeptide repeat domain"/>
    <property type="match status" value="1"/>
</dbReference>
<keyword evidence="1" id="KW-0677">Repeat</keyword>
<dbReference type="PANTHER" id="PTHR45641">
    <property type="entry name" value="TETRATRICOPEPTIDE REPEAT PROTEIN (AFU_ORTHOLOGUE AFUA_6G03870)"/>
    <property type="match status" value="1"/>
</dbReference>
<gene>
    <name evidence="3" type="ORF">OS493_027985</name>
</gene>
<dbReference type="InterPro" id="IPR011990">
    <property type="entry name" value="TPR-like_helical_dom_sf"/>
</dbReference>
<dbReference type="Proteomes" id="UP001163046">
    <property type="component" value="Unassembled WGS sequence"/>
</dbReference>
<dbReference type="PANTHER" id="PTHR45641:SF19">
    <property type="entry name" value="NEPHROCYSTIN-3"/>
    <property type="match status" value="1"/>
</dbReference>
<dbReference type="Pfam" id="PF13424">
    <property type="entry name" value="TPR_12"/>
    <property type="match status" value="1"/>
</dbReference>
<dbReference type="OrthoDB" id="5974409at2759"/>
<evidence type="ECO:0000256" key="1">
    <source>
        <dbReference type="ARBA" id="ARBA00022737"/>
    </source>
</evidence>